<protein>
    <submittedName>
        <fullName evidence="2">Uncharacterized protein</fullName>
    </submittedName>
</protein>
<organism evidence="2">
    <name type="scientific">Nothobranchius kuhntae</name>
    <name type="common">Beira killifish</name>
    <dbReference type="NCBI Taxonomy" id="321403"/>
    <lineage>
        <taxon>Eukaryota</taxon>
        <taxon>Metazoa</taxon>
        <taxon>Chordata</taxon>
        <taxon>Craniata</taxon>
        <taxon>Vertebrata</taxon>
        <taxon>Euteleostomi</taxon>
        <taxon>Actinopterygii</taxon>
        <taxon>Neopterygii</taxon>
        <taxon>Teleostei</taxon>
        <taxon>Neoteleostei</taxon>
        <taxon>Acanthomorphata</taxon>
        <taxon>Ovalentaria</taxon>
        <taxon>Atherinomorphae</taxon>
        <taxon>Cyprinodontiformes</taxon>
        <taxon>Nothobranchiidae</taxon>
        <taxon>Nothobranchius</taxon>
    </lineage>
</organism>
<sequence>MAADDLEVIKRSLNYMSGELSKVTSLQDRLLRLMDEVRKLKVLLTEKEKKVSALEQRVDELEQYTRREDFVIMGLETRHRSYANAVTNHNSAEGASEKELETLEQQVVTFLHSKNISIQKEAISICHTLPKKYEKAKPAIIIRFTSRKQRSNVLAQGNKLRGTNVYMNKHLTKKMGR</sequence>
<gene>
    <name evidence="2" type="primary">Nfu_g_1_016986</name>
</gene>
<evidence type="ECO:0000256" key="1">
    <source>
        <dbReference type="SAM" id="Coils"/>
    </source>
</evidence>
<feature type="coiled-coil region" evidence="1">
    <location>
        <begin position="23"/>
        <end position="64"/>
    </location>
</feature>
<name>A0A1A8KB92_NOTKU</name>
<reference evidence="2" key="1">
    <citation type="submission" date="2016-05" db="EMBL/GenBank/DDBJ databases">
        <authorList>
            <person name="Lavstsen T."/>
            <person name="Jespersen J.S."/>
        </authorList>
    </citation>
    <scope>NUCLEOTIDE SEQUENCE</scope>
    <source>
        <tissue evidence="2">Brain</tissue>
    </source>
</reference>
<dbReference type="AlphaFoldDB" id="A0A1A8KB92"/>
<reference evidence="2" key="2">
    <citation type="submission" date="2016-06" db="EMBL/GenBank/DDBJ databases">
        <title>The genome of a short-lived fish provides insights into sex chromosome evolution and the genetic control of aging.</title>
        <authorList>
            <person name="Reichwald K."/>
            <person name="Felder M."/>
            <person name="Petzold A."/>
            <person name="Koch P."/>
            <person name="Groth M."/>
            <person name="Platzer M."/>
        </authorList>
    </citation>
    <scope>NUCLEOTIDE SEQUENCE</scope>
    <source>
        <tissue evidence="2">Brain</tissue>
    </source>
</reference>
<evidence type="ECO:0000313" key="2">
    <source>
        <dbReference type="EMBL" id="SBR29481.1"/>
    </source>
</evidence>
<dbReference type="EMBL" id="HAEE01009431">
    <property type="protein sequence ID" value="SBR29481.1"/>
    <property type="molecule type" value="Transcribed_RNA"/>
</dbReference>
<keyword evidence="1" id="KW-0175">Coiled coil</keyword>
<proteinExistence type="predicted"/>
<accession>A0A1A8KB92</accession>